<evidence type="ECO:0000313" key="5">
    <source>
        <dbReference type="EMBL" id="RDW84272.1"/>
    </source>
</evidence>
<dbReference type="Pfam" id="PF01494">
    <property type="entry name" value="FAD_binding_3"/>
    <property type="match status" value="1"/>
</dbReference>
<sequence>MPSAEPPTLNVAIVGGGPGGLGTAIALSCLPNVQVRLYEQARELREIGAGINIGFNCWKILELLGAAEGVRGHLAQGTLHRNGLSGDVLTTAPKSPLPPRYLSRRVRRTRLQSSLVAQVPPGVIHLNHRLVSLQKLERGGVQLAFENGAVAVADLVVGGDGIRSVVRQHLFPEHDIQFMGTTIWRTLIPLSSVAQIDTMGHHTNWWHGTAGHVYTTIVDDPAEAAPGDDLLFEIAARNVIDPKQAKEKRFSWGVPATNARVLAHFTDYDPRVQDALKQVPEGGWREFSAFAGPRLQRLVGWDRVVLIGDASHPLSGAFGSGAAFALEDGWILAQALQYTRLSPDAITHALEIFDQIRSPYYRRMYEFLDQQKANVAKSADEASRRTFDANLAARLKAFDGQGLAWVYLNDIEQVWDDYVQSLEAKD</sequence>
<name>A0A3D8SD55_9HELO</name>
<dbReference type="Gene3D" id="3.50.50.60">
    <property type="entry name" value="FAD/NAD(P)-binding domain"/>
    <property type="match status" value="1"/>
</dbReference>
<dbReference type="InterPro" id="IPR002938">
    <property type="entry name" value="FAD-bd"/>
</dbReference>
<dbReference type="PANTHER" id="PTHR46720">
    <property type="entry name" value="HYDROXYLASE, PUTATIVE (AFU_ORTHOLOGUE AFUA_3G01460)-RELATED"/>
    <property type="match status" value="1"/>
</dbReference>
<comment type="caution">
    <text evidence="5">The sequence shown here is derived from an EMBL/GenBank/DDBJ whole genome shotgun (WGS) entry which is preliminary data.</text>
</comment>
<evidence type="ECO:0000256" key="3">
    <source>
        <dbReference type="ARBA" id="ARBA00023002"/>
    </source>
</evidence>
<dbReference type="SUPFAM" id="SSF51905">
    <property type="entry name" value="FAD/NAD(P)-binding domain"/>
    <property type="match status" value="1"/>
</dbReference>
<protein>
    <submittedName>
        <fullName evidence="5">Putative FAD-binding monooxygenase</fullName>
    </submittedName>
</protein>
<feature type="domain" description="FAD-binding" evidence="4">
    <location>
        <begin position="10"/>
        <end position="364"/>
    </location>
</feature>
<organism evidence="5 6">
    <name type="scientific">Coleophoma cylindrospora</name>
    <dbReference type="NCBI Taxonomy" id="1849047"/>
    <lineage>
        <taxon>Eukaryota</taxon>
        <taxon>Fungi</taxon>
        <taxon>Dikarya</taxon>
        <taxon>Ascomycota</taxon>
        <taxon>Pezizomycotina</taxon>
        <taxon>Leotiomycetes</taxon>
        <taxon>Helotiales</taxon>
        <taxon>Dermateaceae</taxon>
        <taxon>Coleophoma</taxon>
    </lineage>
</organism>
<dbReference type="SUPFAM" id="SSF54373">
    <property type="entry name" value="FAD-linked reductases, C-terminal domain"/>
    <property type="match status" value="1"/>
</dbReference>
<keyword evidence="1" id="KW-0285">Flavoprotein</keyword>
<accession>A0A3D8SD55</accession>
<evidence type="ECO:0000256" key="1">
    <source>
        <dbReference type="ARBA" id="ARBA00022630"/>
    </source>
</evidence>
<proteinExistence type="predicted"/>
<reference evidence="5 6" key="1">
    <citation type="journal article" date="2018" name="IMA Fungus">
        <title>IMA Genome-F 9: Draft genome sequence of Annulohypoxylon stygium, Aspergillus mulundensis, Berkeleyomyces basicola (syn. Thielaviopsis basicola), Ceratocystis smalleyi, two Cercospora beticola strains, Coleophoma cylindrospora, Fusarium fracticaudum, Phialophora cf. hyalina, and Morchella septimelata.</title>
        <authorList>
            <person name="Wingfield B.D."/>
            <person name="Bills G.F."/>
            <person name="Dong Y."/>
            <person name="Huang W."/>
            <person name="Nel W.J."/>
            <person name="Swalarsk-Parry B.S."/>
            <person name="Vaghefi N."/>
            <person name="Wilken P.M."/>
            <person name="An Z."/>
            <person name="de Beer Z.W."/>
            <person name="De Vos L."/>
            <person name="Chen L."/>
            <person name="Duong T.A."/>
            <person name="Gao Y."/>
            <person name="Hammerbacher A."/>
            <person name="Kikkert J.R."/>
            <person name="Li Y."/>
            <person name="Li H."/>
            <person name="Li K."/>
            <person name="Li Q."/>
            <person name="Liu X."/>
            <person name="Ma X."/>
            <person name="Naidoo K."/>
            <person name="Pethybridge S.J."/>
            <person name="Sun J."/>
            <person name="Steenkamp E.T."/>
            <person name="van der Nest M.A."/>
            <person name="van Wyk S."/>
            <person name="Wingfield M.J."/>
            <person name="Xiong C."/>
            <person name="Yue Q."/>
            <person name="Zhang X."/>
        </authorList>
    </citation>
    <scope>NUCLEOTIDE SEQUENCE [LARGE SCALE GENOMIC DNA]</scope>
    <source>
        <strain evidence="5 6">BP6252</strain>
    </source>
</reference>
<dbReference type="STRING" id="1849047.A0A3D8SD55"/>
<dbReference type="AlphaFoldDB" id="A0A3D8SD55"/>
<gene>
    <name evidence="5" type="ORF">BP6252_01862</name>
</gene>
<evidence type="ECO:0000313" key="6">
    <source>
        <dbReference type="Proteomes" id="UP000256645"/>
    </source>
</evidence>
<dbReference type="InterPro" id="IPR051104">
    <property type="entry name" value="FAD_monoxygenase"/>
</dbReference>
<evidence type="ECO:0000256" key="2">
    <source>
        <dbReference type="ARBA" id="ARBA00022827"/>
    </source>
</evidence>
<dbReference type="GO" id="GO:0004497">
    <property type="term" value="F:monooxygenase activity"/>
    <property type="evidence" value="ECO:0007669"/>
    <property type="project" value="UniProtKB-KW"/>
</dbReference>
<dbReference type="PANTHER" id="PTHR46720:SF3">
    <property type="entry name" value="FAD-BINDING DOMAIN-CONTAINING PROTEIN-RELATED"/>
    <property type="match status" value="1"/>
</dbReference>
<keyword evidence="2" id="KW-0274">FAD</keyword>
<dbReference type="GO" id="GO:0071949">
    <property type="term" value="F:FAD binding"/>
    <property type="evidence" value="ECO:0007669"/>
    <property type="project" value="InterPro"/>
</dbReference>
<keyword evidence="6" id="KW-1185">Reference proteome</keyword>
<dbReference type="EMBL" id="PDLM01000002">
    <property type="protein sequence ID" value="RDW84272.1"/>
    <property type="molecule type" value="Genomic_DNA"/>
</dbReference>
<keyword evidence="3" id="KW-0560">Oxidoreductase</keyword>
<dbReference type="GO" id="GO:0044550">
    <property type="term" value="P:secondary metabolite biosynthetic process"/>
    <property type="evidence" value="ECO:0007669"/>
    <property type="project" value="TreeGrafter"/>
</dbReference>
<dbReference type="PRINTS" id="PR00420">
    <property type="entry name" value="RNGMNOXGNASE"/>
</dbReference>
<dbReference type="InterPro" id="IPR036188">
    <property type="entry name" value="FAD/NAD-bd_sf"/>
</dbReference>
<dbReference type="OrthoDB" id="417877at2759"/>
<evidence type="ECO:0000259" key="4">
    <source>
        <dbReference type="Pfam" id="PF01494"/>
    </source>
</evidence>
<keyword evidence="5" id="KW-0503">Monooxygenase</keyword>
<dbReference type="Proteomes" id="UP000256645">
    <property type="component" value="Unassembled WGS sequence"/>
</dbReference>